<dbReference type="SUPFAM" id="SSF53613">
    <property type="entry name" value="Ribokinase-like"/>
    <property type="match status" value="1"/>
</dbReference>
<reference evidence="7 8" key="1">
    <citation type="submission" date="2016-12" db="EMBL/GenBank/DDBJ databases">
        <title>Draft genome sequences of strains Salinicola socius SMB35, Salinicola sp. MH3R3-1 and Chromohalobacter sp. SMB17 from the Verkhnekamsk potash mining region of Russia.</title>
        <authorList>
            <person name="Mavrodi D.V."/>
            <person name="Olsson B.E."/>
            <person name="Korsakova E.S."/>
            <person name="Pyankova A."/>
            <person name="Mavrodi O.V."/>
            <person name="Plotnikova E.G."/>
        </authorList>
    </citation>
    <scope>NUCLEOTIDE SEQUENCE [LARGE SCALE GENOMIC DNA]</scope>
    <source>
        <strain evidence="7 8">SMB17</strain>
    </source>
</reference>
<dbReference type="PANTHER" id="PTHR43085:SF1">
    <property type="entry name" value="PSEUDOURIDINE KINASE-RELATED"/>
    <property type="match status" value="1"/>
</dbReference>
<keyword evidence="4 7" id="KW-0418">Kinase</keyword>
<evidence type="ECO:0000256" key="1">
    <source>
        <dbReference type="ARBA" id="ARBA00010688"/>
    </source>
</evidence>
<dbReference type="InterPro" id="IPR029056">
    <property type="entry name" value="Ribokinase-like"/>
</dbReference>
<proteinExistence type="inferred from homology"/>
<keyword evidence="2" id="KW-0808">Transferase</keyword>
<dbReference type="PANTHER" id="PTHR43085">
    <property type="entry name" value="HEXOKINASE FAMILY MEMBER"/>
    <property type="match status" value="1"/>
</dbReference>
<evidence type="ECO:0000256" key="2">
    <source>
        <dbReference type="ARBA" id="ARBA00022679"/>
    </source>
</evidence>
<dbReference type="PROSITE" id="PS00584">
    <property type="entry name" value="PFKB_KINASES_2"/>
    <property type="match status" value="1"/>
</dbReference>
<dbReference type="GO" id="GO:0005524">
    <property type="term" value="F:ATP binding"/>
    <property type="evidence" value="ECO:0007669"/>
    <property type="project" value="UniProtKB-KW"/>
</dbReference>
<accession>A0A1Q8TBL9</accession>
<keyword evidence="5" id="KW-0067">ATP-binding</keyword>
<keyword evidence="3" id="KW-0547">Nucleotide-binding</keyword>
<dbReference type="Proteomes" id="UP000186806">
    <property type="component" value="Unassembled WGS sequence"/>
</dbReference>
<comment type="caution">
    <text evidence="7">The sequence shown here is derived from an EMBL/GenBank/DDBJ whole genome shotgun (WGS) entry which is preliminary data.</text>
</comment>
<dbReference type="Pfam" id="PF00294">
    <property type="entry name" value="PfkB"/>
    <property type="match status" value="1"/>
</dbReference>
<keyword evidence="8" id="KW-1185">Reference proteome</keyword>
<evidence type="ECO:0000259" key="6">
    <source>
        <dbReference type="Pfam" id="PF00294"/>
    </source>
</evidence>
<dbReference type="Gene3D" id="3.40.1190.20">
    <property type="match status" value="1"/>
</dbReference>
<evidence type="ECO:0000313" key="8">
    <source>
        <dbReference type="Proteomes" id="UP000186806"/>
    </source>
</evidence>
<dbReference type="GO" id="GO:0016301">
    <property type="term" value="F:kinase activity"/>
    <property type="evidence" value="ECO:0007669"/>
    <property type="project" value="UniProtKB-KW"/>
</dbReference>
<dbReference type="RefSeq" id="WP_075369455.1">
    <property type="nucleotide sequence ID" value="NZ_MSDQ01000027.1"/>
</dbReference>
<evidence type="ECO:0000256" key="5">
    <source>
        <dbReference type="ARBA" id="ARBA00022840"/>
    </source>
</evidence>
<sequence>MSADLPRFDIVTAGELLAEFVAERPGQRFDVPGRFQGPFPSGAPAIFASQAARMGARVAYAGCVGSDGFGDLILDRLTADGIDTAAVGRDVEYPTGTAFVRYRDDGDRDFIFNLTHSAAARLDVDDAGLERLADCRYLHVMGSSLSSPAAIALIDRLATRVRARGGRISFDPNIRAELMADPATRAAVLTRIDDCDVFLPSEADLAWLSHGEPEAETVARLLDERRMSLVVLKRAARGSEAFTSGHAARRVAAYPVDERDPTGAGDCFGGALMAALAAGEPLERALQLASAAGAHAVTRVGPMEGCSDRATLDALIASHGGAR</sequence>
<dbReference type="InterPro" id="IPR002173">
    <property type="entry name" value="Carboh/pur_kinase_PfkB_CS"/>
</dbReference>
<dbReference type="EMBL" id="MSDQ01000027">
    <property type="protein sequence ID" value="OLO11018.1"/>
    <property type="molecule type" value="Genomic_DNA"/>
</dbReference>
<evidence type="ECO:0000256" key="4">
    <source>
        <dbReference type="ARBA" id="ARBA00022777"/>
    </source>
</evidence>
<name>A0A1Q8TBL9_9GAMM</name>
<feature type="domain" description="Carbohydrate kinase PfkB" evidence="6">
    <location>
        <begin position="40"/>
        <end position="304"/>
    </location>
</feature>
<evidence type="ECO:0000256" key="3">
    <source>
        <dbReference type="ARBA" id="ARBA00022741"/>
    </source>
</evidence>
<evidence type="ECO:0000313" key="7">
    <source>
        <dbReference type="EMBL" id="OLO11018.1"/>
    </source>
</evidence>
<dbReference type="CDD" id="cd01166">
    <property type="entry name" value="KdgK"/>
    <property type="match status" value="1"/>
</dbReference>
<comment type="similarity">
    <text evidence="1">Belongs to the carbohydrate kinase PfkB family.</text>
</comment>
<protein>
    <submittedName>
        <fullName evidence="7">Carbohydrate kinase</fullName>
    </submittedName>
</protein>
<dbReference type="InterPro" id="IPR011611">
    <property type="entry name" value="PfkB_dom"/>
</dbReference>
<gene>
    <name evidence="7" type="ORF">BTW10_11100</name>
</gene>
<dbReference type="InterPro" id="IPR050306">
    <property type="entry name" value="PfkB_Carbo_kinase"/>
</dbReference>
<dbReference type="AlphaFoldDB" id="A0A1Q8TBL9"/>
<organism evidence="7 8">
    <name type="scientific">Chromohalobacter japonicus</name>
    <dbReference type="NCBI Taxonomy" id="223900"/>
    <lineage>
        <taxon>Bacteria</taxon>
        <taxon>Pseudomonadati</taxon>
        <taxon>Pseudomonadota</taxon>
        <taxon>Gammaproteobacteria</taxon>
        <taxon>Oceanospirillales</taxon>
        <taxon>Halomonadaceae</taxon>
        <taxon>Chromohalobacter</taxon>
    </lineage>
</organism>